<evidence type="ECO:0000256" key="1">
    <source>
        <dbReference type="SAM" id="SignalP"/>
    </source>
</evidence>
<feature type="signal peptide" evidence="1">
    <location>
        <begin position="1"/>
        <end position="21"/>
    </location>
</feature>
<comment type="caution">
    <text evidence="3">The sequence shown here is derived from an EMBL/GenBank/DDBJ whole genome shotgun (WGS) entry which is preliminary data.</text>
</comment>
<dbReference type="GO" id="GO:0005576">
    <property type="term" value="C:extracellular region"/>
    <property type="evidence" value="ECO:0007669"/>
    <property type="project" value="InterPro"/>
</dbReference>
<dbReference type="Proteomes" id="UP001162131">
    <property type="component" value="Unassembled WGS sequence"/>
</dbReference>
<sequence length="391" mass="42063">MRLEFLFLLVLCTFALDTSSCRKITCGSGTTTGACETVSTSSITFTPCASGLICNSDFSDLQTTAEFTASQCITRPSTMCTETSSSSNLKQGDCCTYYKDCASDWCYNGRCETACFNYTGSSKGPAGSCCSVNSYCASGSCDSDGYCVGIQDGGTCTADEDCFPNYYCDSSSGSCKESKGKEDPCTRSNQCGIGFFCSATDGTGLCYQLYSQDLGHKTQTELICKSGYMSNGICDSIDVYVGTKKLSEPFRCNIGDTCTYKSNQKGTVISTGPCYCDGVGTDQGYCGDMIEYATEVLDTMRKKLRYTSSQCSGANSHTLDWDILSLCESVSTELYTYYLYSLEQAQYWTIYQSGAIDSCLLDLGLFDPGYDEGSYDSAALLAAGFAFLILA</sequence>
<feature type="domain" description="Dickkopf N-terminal cysteine-rich" evidence="2">
    <location>
        <begin position="156"/>
        <end position="198"/>
    </location>
</feature>
<dbReference type="Pfam" id="PF04706">
    <property type="entry name" value="Dickkopf_N"/>
    <property type="match status" value="1"/>
</dbReference>
<organism evidence="3 4">
    <name type="scientific">Blepharisma stoltei</name>
    <dbReference type="NCBI Taxonomy" id="1481888"/>
    <lineage>
        <taxon>Eukaryota</taxon>
        <taxon>Sar</taxon>
        <taxon>Alveolata</taxon>
        <taxon>Ciliophora</taxon>
        <taxon>Postciliodesmatophora</taxon>
        <taxon>Heterotrichea</taxon>
        <taxon>Heterotrichida</taxon>
        <taxon>Blepharismidae</taxon>
        <taxon>Blepharisma</taxon>
    </lineage>
</organism>
<evidence type="ECO:0000259" key="2">
    <source>
        <dbReference type="Pfam" id="PF04706"/>
    </source>
</evidence>
<proteinExistence type="predicted"/>
<dbReference type="PROSITE" id="PS51257">
    <property type="entry name" value="PROKAR_LIPOPROTEIN"/>
    <property type="match status" value="1"/>
</dbReference>
<keyword evidence="1" id="KW-0732">Signal</keyword>
<evidence type="ECO:0000313" key="3">
    <source>
        <dbReference type="EMBL" id="CAG9326109.1"/>
    </source>
</evidence>
<gene>
    <name evidence="3" type="ORF">BSTOLATCC_MIC40548</name>
</gene>
<keyword evidence="4" id="KW-1185">Reference proteome</keyword>
<dbReference type="GO" id="GO:0030178">
    <property type="term" value="P:negative regulation of Wnt signaling pathway"/>
    <property type="evidence" value="ECO:0007669"/>
    <property type="project" value="InterPro"/>
</dbReference>
<feature type="chain" id="PRO_5043560790" description="Dickkopf N-terminal cysteine-rich domain-containing protein" evidence="1">
    <location>
        <begin position="22"/>
        <end position="391"/>
    </location>
</feature>
<dbReference type="InterPro" id="IPR006796">
    <property type="entry name" value="Dickkopf_N"/>
</dbReference>
<reference evidence="3" key="1">
    <citation type="submission" date="2021-09" db="EMBL/GenBank/DDBJ databases">
        <authorList>
            <consortium name="AG Swart"/>
            <person name="Singh M."/>
            <person name="Singh A."/>
            <person name="Seah K."/>
            <person name="Emmerich C."/>
        </authorList>
    </citation>
    <scope>NUCLEOTIDE SEQUENCE</scope>
    <source>
        <strain evidence="3">ATCC30299</strain>
    </source>
</reference>
<accession>A0AAU9JGT6</accession>
<evidence type="ECO:0000313" key="4">
    <source>
        <dbReference type="Proteomes" id="UP001162131"/>
    </source>
</evidence>
<name>A0AAU9JGT6_9CILI</name>
<dbReference type="AlphaFoldDB" id="A0AAU9JGT6"/>
<dbReference type="EMBL" id="CAJZBQ010000040">
    <property type="protein sequence ID" value="CAG9326109.1"/>
    <property type="molecule type" value="Genomic_DNA"/>
</dbReference>
<protein>
    <recommendedName>
        <fullName evidence="2">Dickkopf N-terminal cysteine-rich domain-containing protein</fullName>
    </recommendedName>
</protein>